<name>A0A1U7NSC2_9DEIO</name>
<organism evidence="1 2">
    <name type="scientific">Deinococcus marmoris</name>
    <dbReference type="NCBI Taxonomy" id="249408"/>
    <lineage>
        <taxon>Bacteria</taxon>
        <taxon>Thermotogati</taxon>
        <taxon>Deinococcota</taxon>
        <taxon>Deinococci</taxon>
        <taxon>Deinococcales</taxon>
        <taxon>Deinococcaceae</taxon>
        <taxon>Deinococcus</taxon>
    </lineage>
</organism>
<protein>
    <submittedName>
        <fullName evidence="1">Mobile element protein</fullName>
    </submittedName>
</protein>
<dbReference type="Proteomes" id="UP000186607">
    <property type="component" value="Unassembled WGS sequence"/>
</dbReference>
<dbReference type="EMBL" id="MSTI01000161">
    <property type="protein sequence ID" value="OLV15824.1"/>
    <property type="molecule type" value="Genomic_DNA"/>
</dbReference>
<evidence type="ECO:0000313" key="1">
    <source>
        <dbReference type="EMBL" id="OLV15824.1"/>
    </source>
</evidence>
<comment type="caution">
    <text evidence="1">The sequence shown here is derived from an EMBL/GenBank/DDBJ whole genome shotgun (WGS) entry which is preliminary data.</text>
</comment>
<proteinExistence type="predicted"/>
<reference evidence="1 2" key="1">
    <citation type="submission" date="2017-01" db="EMBL/GenBank/DDBJ databases">
        <title>Genome Analysis of Deinococcus marmoris KOPRI26562.</title>
        <authorList>
            <person name="Kim J.H."/>
            <person name="Oh H.-M."/>
        </authorList>
    </citation>
    <scope>NUCLEOTIDE SEQUENCE [LARGE SCALE GENOMIC DNA]</scope>
    <source>
        <strain evidence="1 2">KOPRI26562</strain>
    </source>
</reference>
<keyword evidence="2" id="KW-1185">Reference proteome</keyword>
<sequence>MVFGIVQAETTRHRKIAIHLRSMATLDSRTKTVARTFHDARLSEQDVLDILLPLLPDGKLIFVMDRTFLGTTDCRREIAPVWGYSSP</sequence>
<accession>A0A1U7NSC2</accession>
<gene>
    <name evidence="1" type="ORF">BOO71_0013771</name>
</gene>
<dbReference type="AlphaFoldDB" id="A0A1U7NSC2"/>
<evidence type="ECO:0000313" key="2">
    <source>
        <dbReference type="Proteomes" id="UP000186607"/>
    </source>
</evidence>